<keyword evidence="3" id="KW-1185">Reference proteome</keyword>
<dbReference type="Gene3D" id="3.90.550.10">
    <property type="entry name" value="Spore Coat Polysaccharide Biosynthesis Protein SpsA, Chain A"/>
    <property type="match status" value="1"/>
</dbReference>
<dbReference type="InterPro" id="IPR025877">
    <property type="entry name" value="MobA-like_NTP_Trfase"/>
</dbReference>
<organism evidence="2 3">
    <name type="scientific">Anaerosacchariphilus hominis</name>
    <dbReference type="NCBI Taxonomy" id="2763017"/>
    <lineage>
        <taxon>Bacteria</taxon>
        <taxon>Bacillati</taxon>
        <taxon>Bacillota</taxon>
        <taxon>Clostridia</taxon>
        <taxon>Lachnospirales</taxon>
        <taxon>Lachnospiraceae</taxon>
        <taxon>Anaerosacchariphilus</taxon>
    </lineage>
</organism>
<dbReference type="RefSeq" id="WP_186873063.1">
    <property type="nucleotide sequence ID" value="NZ_JACOOR010000002.1"/>
</dbReference>
<name>A0A923LAM3_9FIRM</name>
<dbReference type="GO" id="GO:0016779">
    <property type="term" value="F:nucleotidyltransferase activity"/>
    <property type="evidence" value="ECO:0007669"/>
    <property type="project" value="UniProtKB-ARBA"/>
</dbReference>
<dbReference type="PANTHER" id="PTHR43777:SF1">
    <property type="entry name" value="MOLYBDENUM COFACTOR CYTIDYLYLTRANSFERASE"/>
    <property type="match status" value="1"/>
</dbReference>
<proteinExistence type="predicted"/>
<dbReference type="InterPro" id="IPR029044">
    <property type="entry name" value="Nucleotide-diphossugar_trans"/>
</dbReference>
<comment type="caution">
    <text evidence="2">The sequence shown here is derived from an EMBL/GenBank/DDBJ whole genome shotgun (WGS) entry which is preliminary data.</text>
</comment>
<dbReference type="InterPro" id="IPR017695">
    <property type="entry name" value="Se-dep_Mo_hydrolase_YqeB"/>
</dbReference>
<feature type="domain" description="MobA-like NTP transferase" evidence="1">
    <location>
        <begin position="266"/>
        <end position="428"/>
    </location>
</feature>
<dbReference type="Proteomes" id="UP000649345">
    <property type="component" value="Unassembled WGS sequence"/>
</dbReference>
<dbReference type="NCBIfam" id="TIGR03309">
    <property type="entry name" value="matur_yqeB"/>
    <property type="match status" value="1"/>
</dbReference>
<evidence type="ECO:0000259" key="1">
    <source>
        <dbReference type="Pfam" id="PF12804"/>
    </source>
</evidence>
<sequence length="447" mass="48214">MKIVIKGAGDLATGVAWELFREGHRIIMTEIAVPLTVRRQVAYSRAVYEGRAEVEGVTGVLAGSAEEAIALSEQGVISVLVDPEARVRKIWQPEVVIDAIMAKKNIGTALTDAPLVLALGPGFRARTDCHAVIETMRGENLGRPIYKGSAIPNTGVPGMVGGYAMERLIKAPGDGRMEPVAAIGDIVEKGSVLAYTGGEPVYAQIDGVIRGMLQAGVPVKKGMKIGDVDPRKDESLVHLISDKSHKIGRGCAEAIRTLVGRQYGIVALAAGLSSRYGGNKLLEEQVDGRPLYEVTLDKLGAFSDCTRVIVTRFPEIAGAAGERGVRAVINQEPERGISHSLQLGLTECLRQNPDLRGVLCMVCDQPYLEPATMERLLEEGFSYPGAIVCAGHGERRGNPVLWDRSYFPELLELTGDTGGRQVIKRYPERVRLVECGEKELADVDIRA</sequence>
<evidence type="ECO:0000313" key="3">
    <source>
        <dbReference type="Proteomes" id="UP000649345"/>
    </source>
</evidence>
<protein>
    <submittedName>
        <fullName evidence="2">EF2563 family selenium-dependent molybdenum hydroxylase system protein</fullName>
    </submittedName>
</protein>
<reference evidence="2" key="1">
    <citation type="submission" date="2020-08" db="EMBL/GenBank/DDBJ databases">
        <title>Genome public.</title>
        <authorList>
            <person name="Liu C."/>
            <person name="Sun Q."/>
        </authorList>
    </citation>
    <scope>NUCLEOTIDE SEQUENCE</scope>
    <source>
        <strain evidence="2">NSJ-68</strain>
    </source>
</reference>
<gene>
    <name evidence="2" type="ORF">H8S44_04655</name>
</gene>
<accession>A0A923LAM3</accession>
<dbReference type="Pfam" id="PF12804">
    <property type="entry name" value="NTP_transf_3"/>
    <property type="match status" value="1"/>
</dbReference>
<dbReference type="EMBL" id="JACOOR010000002">
    <property type="protein sequence ID" value="MBC5659061.1"/>
    <property type="molecule type" value="Genomic_DNA"/>
</dbReference>
<dbReference type="AlphaFoldDB" id="A0A923LAM3"/>
<dbReference type="PANTHER" id="PTHR43777">
    <property type="entry name" value="MOLYBDENUM COFACTOR CYTIDYLYLTRANSFERASE"/>
    <property type="match status" value="1"/>
</dbReference>
<evidence type="ECO:0000313" key="2">
    <source>
        <dbReference type="EMBL" id="MBC5659061.1"/>
    </source>
</evidence>
<dbReference type="CDD" id="cd04182">
    <property type="entry name" value="GT_2_like_f"/>
    <property type="match status" value="1"/>
</dbReference>
<dbReference type="SUPFAM" id="SSF53448">
    <property type="entry name" value="Nucleotide-diphospho-sugar transferases"/>
    <property type="match status" value="1"/>
</dbReference>